<gene>
    <name evidence="2" type="ORF">TIFTF001_001588</name>
</gene>
<sequence length="88" mass="10205">MESRSGVGCDRSHRGVTIWRRILPWSHDQITILSWSRDQRRISPWIRSSRGNSQENCNRSSSFPSTSDLHRPCYDFSDGHRQALVFSG</sequence>
<organism evidence="2 3">
    <name type="scientific">Ficus carica</name>
    <name type="common">Common fig</name>
    <dbReference type="NCBI Taxonomy" id="3494"/>
    <lineage>
        <taxon>Eukaryota</taxon>
        <taxon>Viridiplantae</taxon>
        <taxon>Streptophyta</taxon>
        <taxon>Embryophyta</taxon>
        <taxon>Tracheophyta</taxon>
        <taxon>Spermatophyta</taxon>
        <taxon>Magnoliopsida</taxon>
        <taxon>eudicotyledons</taxon>
        <taxon>Gunneridae</taxon>
        <taxon>Pentapetalae</taxon>
        <taxon>rosids</taxon>
        <taxon>fabids</taxon>
        <taxon>Rosales</taxon>
        <taxon>Moraceae</taxon>
        <taxon>Ficeae</taxon>
        <taxon>Ficus</taxon>
    </lineage>
</organism>
<name>A0AA87ZH65_FICCA</name>
<protein>
    <submittedName>
        <fullName evidence="2">Uncharacterized protein</fullName>
    </submittedName>
</protein>
<evidence type="ECO:0000256" key="1">
    <source>
        <dbReference type="SAM" id="MobiDB-lite"/>
    </source>
</evidence>
<reference evidence="2" key="1">
    <citation type="submission" date="2023-07" db="EMBL/GenBank/DDBJ databases">
        <title>draft genome sequence of fig (Ficus carica).</title>
        <authorList>
            <person name="Takahashi T."/>
            <person name="Nishimura K."/>
        </authorList>
    </citation>
    <scope>NUCLEOTIDE SEQUENCE</scope>
</reference>
<keyword evidence="3" id="KW-1185">Reference proteome</keyword>
<dbReference type="AlphaFoldDB" id="A0AA87ZH65"/>
<dbReference type="EMBL" id="BTGU01000002">
    <property type="protein sequence ID" value="GMN27331.1"/>
    <property type="molecule type" value="Genomic_DNA"/>
</dbReference>
<dbReference type="Proteomes" id="UP001187192">
    <property type="component" value="Unassembled WGS sequence"/>
</dbReference>
<comment type="caution">
    <text evidence="2">The sequence shown here is derived from an EMBL/GenBank/DDBJ whole genome shotgun (WGS) entry which is preliminary data.</text>
</comment>
<feature type="compositionally biased region" description="Polar residues" evidence="1">
    <location>
        <begin position="49"/>
        <end position="67"/>
    </location>
</feature>
<proteinExistence type="predicted"/>
<evidence type="ECO:0000313" key="3">
    <source>
        <dbReference type="Proteomes" id="UP001187192"/>
    </source>
</evidence>
<accession>A0AA87ZH65</accession>
<feature type="region of interest" description="Disordered" evidence="1">
    <location>
        <begin position="46"/>
        <end position="67"/>
    </location>
</feature>
<evidence type="ECO:0000313" key="2">
    <source>
        <dbReference type="EMBL" id="GMN27331.1"/>
    </source>
</evidence>